<dbReference type="AlphaFoldDB" id="A0A919CNQ5"/>
<evidence type="ECO:0000313" key="3">
    <source>
        <dbReference type="Proteomes" id="UP000644693"/>
    </source>
</evidence>
<dbReference type="EMBL" id="BMYM01000005">
    <property type="protein sequence ID" value="GHD39435.1"/>
    <property type="molecule type" value="Genomic_DNA"/>
</dbReference>
<dbReference type="RefSeq" id="WP_189478743.1">
    <property type="nucleotide sequence ID" value="NZ_BMYM01000005.1"/>
</dbReference>
<reference evidence="2" key="1">
    <citation type="journal article" date="2014" name="Int. J. Syst. Evol. Microbiol.">
        <title>Complete genome sequence of Corynebacterium casei LMG S-19264T (=DSM 44701T), isolated from a smear-ripened cheese.</title>
        <authorList>
            <consortium name="US DOE Joint Genome Institute (JGI-PGF)"/>
            <person name="Walter F."/>
            <person name="Albersmeier A."/>
            <person name="Kalinowski J."/>
            <person name="Ruckert C."/>
        </authorList>
    </citation>
    <scope>NUCLEOTIDE SEQUENCE</scope>
    <source>
        <strain evidence="2">KCTC 23430</strain>
    </source>
</reference>
<evidence type="ECO:0000313" key="2">
    <source>
        <dbReference type="EMBL" id="GHD39435.1"/>
    </source>
</evidence>
<proteinExistence type="predicted"/>
<organism evidence="2 3">
    <name type="scientific">Parahalioglobus pacificus</name>
    <dbReference type="NCBI Taxonomy" id="930806"/>
    <lineage>
        <taxon>Bacteria</taxon>
        <taxon>Pseudomonadati</taxon>
        <taxon>Pseudomonadota</taxon>
        <taxon>Gammaproteobacteria</taxon>
        <taxon>Cellvibrionales</taxon>
        <taxon>Halieaceae</taxon>
        <taxon>Parahalioglobus</taxon>
    </lineage>
</organism>
<accession>A0A919CNQ5</accession>
<keyword evidence="3" id="KW-1185">Reference proteome</keyword>
<dbReference type="Pfam" id="PF07238">
    <property type="entry name" value="PilZ"/>
    <property type="match status" value="1"/>
</dbReference>
<evidence type="ECO:0000259" key="1">
    <source>
        <dbReference type="Pfam" id="PF07238"/>
    </source>
</evidence>
<comment type="caution">
    <text evidence="2">The sequence shown here is derived from an EMBL/GenBank/DDBJ whole genome shotgun (WGS) entry which is preliminary data.</text>
</comment>
<dbReference type="SUPFAM" id="SSF141371">
    <property type="entry name" value="PilZ domain-like"/>
    <property type="match status" value="1"/>
</dbReference>
<dbReference type="InterPro" id="IPR009875">
    <property type="entry name" value="PilZ_domain"/>
</dbReference>
<protein>
    <recommendedName>
        <fullName evidence="1">PilZ domain-containing protein</fullName>
    </recommendedName>
</protein>
<dbReference type="Gene3D" id="2.40.10.220">
    <property type="entry name" value="predicted glycosyltransferase like domains"/>
    <property type="match status" value="1"/>
</dbReference>
<sequence length="124" mass="14093">MSDYTPERRQYSRVAINLPVEVQQGGSVWHQRLIDLSLGGAATDQPDLWDAQYNEPFTLVIHISDSSQLELHAYLQHVEAGRLGFSVEHVDRRNIAPLRALLEQHINDITVLEQELQTLHGEAD</sequence>
<feature type="domain" description="PilZ" evidence="1">
    <location>
        <begin position="7"/>
        <end position="104"/>
    </location>
</feature>
<dbReference type="Proteomes" id="UP000644693">
    <property type="component" value="Unassembled WGS sequence"/>
</dbReference>
<dbReference type="GO" id="GO:0035438">
    <property type="term" value="F:cyclic-di-GMP binding"/>
    <property type="evidence" value="ECO:0007669"/>
    <property type="project" value="InterPro"/>
</dbReference>
<gene>
    <name evidence="2" type="ORF">GCM10007053_30880</name>
</gene>
<name>A0A919CNQ5_9GAMM</name>
<reference evidence="2" key="2">
    <citation type="submission" date="2020-09" db="EMBL/GenBank/DDBJ databases">
        <authorList>
            <person name="Sun Q."/>
            <person name="Kim S."/>
        </authorList>
    </citation>
    <scope>NUCLEOTIDE SEQUENCE</scope>
    <source>
        <strain evidence="2">KCTC 23430</strain>
    </source>
</reference>